<protein>
    <submittedName>
        <fullName evidence="7">Cytochrome c</fullName>
    </submittedName>
</protein>
<evidence type="ECO:0000256" key="4">
    <source>
        <dbReference type="PROSITE-ProRule" id="PRU00433"/>
    </source>
</evidence>
<keyword evidence="5" id="KW-0732">Signal</keyword>
<dbReference type="RefSeq" id="WP_012675584.1">
    <property type="nucleotide sequence ID" value="NC_012440.1"/>
</dbReference>
<accession>C0QRL2</accession>
<dbReference type="EMBL" id="CP001230">
    <property type="protein sequence ID" value="ACO03345.1"/>
    <property type="molecule type" value="Genomic_DNA"/>
</dbReference>
<feature type="signal peptide" evidence="5">
    <location>
        <begin position="1"/>
        <end position="17"/>
    </location>
</feature>
<reference evidence="7 8" key="1">
    <citation type="journal article" date="2009" name="J. Bacteriol.">
        <title>Complete and draft genome sequences of six members of the Aquificales.</title>
        <authorList>
            <person name="Reysenbach A.L."/>
            <person name="Hamamura N."/>
            <person name="Podar M."/>
            <person name="Griffiths E."/>
            <person name="Ferreira S."/>
            <person name="Hochstein R."/>
            <person name="Heidelberg J."/>
            <person name="Johnson J."/>
            <person name="Mead D."/>
            <person name="Pohorille A."/>
            <person name="Sarmiento M."/>
            <person name="Schweighofer K."/>
            <person name="Seshadri R."/>
            <person name="Voytek M.A."/>
        </authorList>
    </citation>
    <scope>NUCLEOTIDE SEQUENCE [LARGE SCALE GENOMIC DNA]</scope>
    <source>
        <strain evidence="8">DSM 14350 / EX-H1</strain>
    </source>
</reference>
<evidence type="ECO:0000256" key="1">
    <source>
        <dbReference type="ARBA" id="ARBA00022617"/>
    </source>
</evidence>
<dbReference type="eggNOG" id="COG4654">
    <property type="taxonomic scope" value="Bacteria"/>
</dbReference>
<name>C0QRL2_PERMH</name>
<dbReference type="GO" id="GO:0046872">
    <property type="term" value="F:metal ion binding"/>
    <property type="evidence" value="ECO:0007669"/>
    <property type="project" value="UniProtKB-KW"/>
</dbReference>
<evidence type="ECO:0000259" key="6">
    <source>
        <dbReference type="PROSITE" id="PS51007"/>
    </source>
</evidence>
<dbReference type="GO" id="GO:0009055">
    <property type="term" value="F:electron transfer activity"/>
    <property type="evidence" value="ECO:0007669"/>
    <property type="project" value="InterPro"/>
</dbReference>
<feature type="domain" description="Cytochrome c" evidence="6">
    <location>
        <begin position="18"/>
        <end position="111"/>
    </location>
</feature>
<dbReference type="PaxDb" id="123214-PERMA_1541"/>
<dbReference type="Pfam" id="PF00034">
    <property type="entry name" value="Cytochrom_C"/>
    <property type="match status" value="1"/>
</dbReference>
<keyword evidence="2 4" id="KW-0479">Metal-binding</keyword>
<organism evidence="7 8">
    <name type="scientific">Persephonella marina (strain DSM 14350 / EX-H1)</name>
    <dbReference type="NCBI Taxonomy" id="123214"/>
    <lineage>
        <taxon>Bacteria</taxon>
        <taxon>Pseudomonadati</taxon>
        <taxon>Aquificota</taxon>
        <taxon>Aquificia</taxon>
        <taxon>Aquificales</taxon>
        <taxon>Hydrogenothermaceae</taxon>
        <taxon>Persephonella</taxon>
    </lineage>
</organism>
<dbReference type="KEGG" id="pmx:PERMA_1541"/>
<dbReference type="InterPro" id="IPR009056">
    <property type="entry name" value="Cyt_c-like_dom"/>
</dbReference>
<keyword evidence="1 4" id="KW-0349">Heme</keyword>
<keyword evidence="3 4" id="KW-0408">Iron</keyword>
<dbReference type="AlphaFoldDB" id="C0QRL2"/>
<dbReference type="Gene3D" id="1.10.760.10">
    <property type="entry name" value="Cytochrome c-like domain"/>
    <property type="match status" value="1"/>
</dbReference>
<keyword evidence="8" id="KW-1185">Reference proteome</keyword>
<evidence type="ECO:0000256" key="5">
    <source>
        <dbReference type="SAM" id="SignalP"/>
    </source>
</evidence>
<evidence type="ECO:0000313" key="7">
    <source>
        <dbReference type="EMBL" id="ACO03345.1"/>
    </source>
</evidence>
<evidence type="ECO:0000256" key="3">
    <source>
        <dbReference type="ARBA" id="ARBA00023004"/>
    </source>
</evidence>
<dbReference type="STRING" id="123214.PERMA_1541"/>
<dbReference type="SUPFAM" id="SSF46626">
    <property type="entry name" value="Cytochrome c"/>
    <property type="match status" value="1"/>
</dbReference>
<dbReference type="PROSITE" id="PS51007">
    <property type="entry name" value="CYTC"/>
    <property type="match status" value="1"/>
</dbReference>
<evidence type="ECO:0000256" key="2">
    <source>
        <dbReference type="ARBA" id="ARBA00022723"/>
    </source>
</evidence>
<sequence length="118" mass="13624">MRVFIISLLLISNLAFAADKEKAYALFKKYGCEGCHADYGIVAGPSFYMVKSKYLKEFNNDIEATKQYLRETIRKGSSGKWFKFLDMKMPSHPQIQPEELEIIVDWIVSVPPPEEKKK</sequence>
<proteinExistence type="predicted"/>
<dbReference type="InterPro" id="IPR036909">
    <property type="entry name" value="Cyt_c-like_dom_sf"/>
</dbReference>
<dbReference type="HOGENOM" id="CLU_133112_1_1_0"/>
<gene>
    <name evidence="7" type="ordered locus">PERMA_1541</name>
</gene>
<dbReference type="Proteomes" id="UP000001366">
    <property type="component" value="Chromosome"/>
</dbReference>
<dbReference type="OrthoDB" id="9811281at2"/>
<feature type="chain" id="PRO_5002902518" evidence="5">
    <location>
        <begin position="18"/>
        <end position="118"/>
    </location>
</feature>
<evidence type="ECO:0000313" key="8">
    <source>
        <dbReference type="Proteomes" id="UP000001366"/>
    </source>
</evidence>
<dbReference type="GO" id="GO:0020037">
    <property type="term" value="F:heme binding"/>
    <property type="evidence" value="ECO:0007669"/>
    <property type="project" value="InterPro"/>
</dbReference>